<dbReference type="PANTHER" id="PTHR42760">
    <property type="entry name" value="SHORT-CHAIN DEHYDROGENASES/REDUCTASES FAMILY MEMBER"/>
    <property type="match status" value="1"/>
</dbReference>
<keyword evidence="5" id="KW-1185">Reference proteome</keyword>
<evidence type="ECO:0000313" key="4">
    <source>
        <dbReference type="EMBL" id="SEF54906.1"/>
    </source>
</evidence>
<dbReference type="PRINTS" id="PR00081">
    <property type="entry name" value="GDHRDH"/>
</dbReference>
<dbReference type="InterPro" id="IPR002347">
    <property type="entry name" value="SDR_fam"/>
</dbReference>
<dbReference type="GO" id="GO:0006633">
    <property type="term" value="P:fatty acid biosynthetic process"/>
    <property type="evidence" value="ECO:0007669"/>
    <property type="project" value="TreeGrafter"/>
</dbReference>
<dbReference type="NCBIfam" id="NF005559">
    <property type="entry name" value="PRK07231.1"/>
    <property type="match status" value="1"/>
</dbReference>
<keyword evidence="2" id="KW-0560">Oxidoreductase</keyword>
<dbReference type="InterPro" id="IPR057326">
    <property type="entry name" value="KR_dom"/>
</dbReference>
<dbReference type="PRINTS" id="PR00080">
    <property type="entry name" value="SDRFAMILY"/>
</dbReference>
<dbReference type="GO" id="GO:0016616">
    <property type="term" value="F:oxidoreductase activity, acting on the CH-OH group of donors, NAD or NADP as acceptor"/>
    <property type="evidence" value="ECO:0007669"/>
    <property type="project" value="TreeGrafter"/>
</dbReference>
<gene>
    <name evidence="4" type="ORF">SAMN05444920_10145</name>
</gene>
<dbReference type="Pfam" id="PF13561">
    <property type="entry name" value="adh_short_C2"/>
    <property type="match status" value="1"/>
</dbReference>
<dbReference type="AlphaFoldDB" id="A0A1H5SWG8"/>
<dbReference type="EMBL" id="FNVT01000001">
    <property type="protein sequence ID" value="SEF54906.1"/>
    <property type="molecule type" value="Genomic_DNA"/>
</dbReference>
<dbReference type="FunFam" id="3.40.50.720:FF:000084">
    <property type="entry name" value="Short-chain dehydrogenase reductase"/>
    <property type="match status" value="1"/>
</dbReference>
<proteinExistence type="inferred from homology"/>
<reference evidence="4 5" key="1">
    <citation type="submission" date="2016-10" db="EMBL/GenBank/DDBJ databases">
        <authorList>
            <person name="de Groot N.N."/>
        </authorList>
    </citation>
    <scope>NUCLEOTIDE SEQUENCE [LARGE SCALE GENOMIC DNA]</scope>
    <source>
        <strain evidence="4 5">CGMCC 4.7037</strain>
    </source>
</reference>
<organism evidence="4 5">
    <name type="scientific">Nonomuraea solani</name>
    <dbReference type="NCBI Taxonomy" id="1144553"/>
    <lineage>
        <taxon>Bacteria</taxon>
        <taxon>Bacillati</taxon>
        <taxon>Actinomycetota</taxon>
        <taxon>Actinomycetes</taxon>
        <taxon>Streptosporangiales</taxon>
        <taxon>Streptosporangiaceae</taxon>
        <taxon>Nonomuraea</taxon>
    </lineage>
</organism>
<dbReference type="CDD" id="cd05233">
    <property type="entry name" value="SDR_c"/>
    <property type="match status" value="1"/>
</dbReference>
<dbReference type="InterPro" id="IPR020904">
    <property type="entry name" value="Sc_DH/Rdtase_CS"/>
</dbReference>
<dbReference type="SUPFAM" id="SSF51735">
    <property type="entry name" value="NAD(P)-binding Rossmann-fold domains"/>
    <property type="match status" value="1"/>
</dbReference>
<comment type="similarity">
    <text evidence="1">Belongs to the short-chain dehydrogenases/reductases (SDR) family.</text>
</comment>
<dbReference type="Proteomes" id="UP000236732">
    <property type="component" value="Unassembled WGS sequence"/>
</dbReference>
<accession>A0A1H5SWG8</accession>
<evidence type="ECO:0000256" key="2">
    <source>
        <dbReference type="ARBA" id="ARBA00023002"/>
    </source>
</evidence>
<dbReference type="OrthoDB" id="7064009at2"/>
<dbReference type="PANTHER" id="PTHR42760:SF133">
    <property type="entry name" value="3-OXOACYL-[ACYL-CARRIER-PROTEIN] REDUCTASE"/>
    <property type="match status" value="1"/>
</dbReference>
<sequence>MRGLAGKRVLISGGSSGIGAATARRFLEEGARVVLTGLDQAEADATVAGLSALGEVHGLAGDVSLEADVDRLVGGAVQELGGLDVLVNNAGTAWREPFLEITPAHWDRIMAVNLRGMFLVAQAVARHLVAQGTGGVILNMSSTNGLGGEADYAHYNASKGGVLLLTRTMAVELGKHRIRVNALCPGYIQTPLNASISAGLDGDFVSGYERDHIPLGRAGLAEEVAAGYAFLASDDAAFIHGTELVIDGGQLAIM</sequence>
<evidence type="ECO:0000259" key="3">
    <source>
        <dbReference type="SMART" id="SM00822"/>
    </source>
</evidence>
<protein>
    <submittedName>
        <fullName evidence="4">3-oxoacyl-[acyl-carrier protein] reductase</fullName>
    </submittedName>
</protein>
<evidence type="ECO:0000313" key="5">
    <source>
        <dbReference type="Proteomes" id="UP000236732"/>
    </source>
</evidence>
<dbReference type="PROSITE" id="PS00061">
    <property type="entry name" value="ADH_SHORT"/>
    <property type="match status" value="1"/>
</dbReference>
<dbReference type="GO" id="GO:0048038">
    <property type="term" value="F:quinone binding"/>
    <property type="evidence" value="ECO:0007669"/>
    <property type="project" value="TreeGrafter"/>
</dbReference>
<dbReference type="Gene3D" id="3.40.50.720">
    <property type="entry name" value="NAD(P)-binding Rossmann-like Domain"/>
    <property type="match status" value="1"/>
</dbReference>
<dbReference type="InterPro" id="IPR036291">
    <property type="entry name" value="NAD(P)-bd_dom_sf"/>
</dbReference>
<dbReference type="RefSeq" id="WP_103953662.1">
    <property type="nucleotide sequence ID" value="NZ_FNVT01000001.1"/>
</dbReference>
<dbReference type="SMART" id="SM00822">
    <property type="entry name" value="PKS_KR"/>
    <property type="match status" value="1"/>
</dbReference>
<name>A0A1H5SWG8_9ACTN</name>
<feature type="domain" description="Ketoreductase" evidence="3">
    <location>
        <begin position="7"/>
        <end position="191"/>
    </location>
</feature>
<evidence type="ECO:0000256" key="1">
    <source>
        <dbReference type="ARBA" id="ARBA00006484"/>
    </source>
</evidence>